<reference evidence="4" key="1">
    <citation type="journal article" date="2017" name="Nat. Commun.">
        <title>The asparagus genome sheds light on the origin and evolution of a young Y chromosome.</title>
        <authorList>
            <person name="Harkess A."/>
            <person name="Zhou J."/>
            <person name="Xu C."/>
            <person name="Bowers J.E."/>
            <person name="Van der Hulst R."/>
            <person name="Ayyampalayam S."/>
            <person name="Mercati F."/>
            <person name="Riccardi P."/>
            <person name="McKain M.R."/>
            <person name="Kakrana A."/>
            <person name="Tang H."/>
            <person name="Ray J."/>
            <person name="Groenendijk J."/>
            <person name="Arikit S."/>
            <person name="Mathioni S.M."/>
            <person name="Nakano M."/>
            <person name="Shan H."/>
            <person name="Telgmann-Rauber A."/>
            <person name="Kanno A."/>
            <person name="Yue Z."/>
            <person name="Chen H."/>
            <person name="Li W."/>
            <person name="Chen Y."/>
            <person name="Xu X."/>
            <person name="Zhang Y."/>
            <person name="Luo S."/>
            <person name="Chen H."/>
            <person name="Gao J."/>
            <person name="Mao Z."/>
            <person name="Pires J.C."/>
            <person name="Luo M."/>
            <person name="Kudrna D."/>
            <person name="Wing R.A."/>
            <person name="Meyers B.C."/>
            <person name="Yi K."/>
            <person name="Kong H."/>
            <person name="Lavrijsen P."/>
            <person name="Sunseri F."/>
            <person name="Falavigna A."/>
            <person name="Ye Y."/>
            <person name="Leebens-Mack J.H."/>
            <person name="Chen G."/>
        </authorList>
    </citation>
    <scope>NUCLEOTIDE SEQUENCE [LARGE SCALE GENOMIC DNA]</scope>
    <source>
        <strain evidence="4">cv. DH0086</strain>
    </source>
</reference>
<dbReference type="InterPro" id="IPR026960">
    <property type="entry name" value="RVT-Znf"/>
</dbReference>
<dbReference type="PANTHER" id="PTHR33116:SF86">
    <property type="entry name" value="REVERSE TRANSCRIPTASE DOMAIN-CONTAINING PROTEIN"/>
    <property type="match status" value="1"/>
</dbReference>
<evidence type="ECO:0008006" key="5">
    <source>
        <dbReference type="Google" id="ProtNLM"/>
    </source>
</evidence>
<proteinExistence type="predicted"/>
<dbReference type="AlphaFoldDB" id="A0A5P1EL44"/>
<dbReference type="InterPro" id="IPR012337">
    <property type="entry name" value="RNaseH-like_sf"/>
</dbReference>
<dbReference type="GO" id="GO:0004523">
    <property type="term" value="F:RNA-DNA hybrid ribonuclease activity"/>
    <property type="evidence" value="ECO:0007669"/>
    <property type="project" value="InterPro"/>
</dbReference>
<keyword evidence="4" id="KW-1185">Reference proteome</keyword>
<dbReference type="Pfam" id="PF13456">
    <property type="entry name" value="RVT_3"/>
    <property type="match status" value="1"/>
</dbReference>
<dbReference type="CDD" id="cd06222">
    <property type="entry name" value="RNase_H_like"/>
    <property type="match status" value="1"/>
</dbReference>
<dbReference type="Gramene" id="ONK66393">
    <property type="protein sequence ID" value="ONK66393"/>
    <property type="gene ID" value="A4U43_C06F7380"/>
</dbReference>
<evidence type="ECO:0000259" key="2">
    <source>
        <dbReference type="Pfam" id="PF13966"/>
    </source>
</evidence>
<dbReference type="PANTHER" id="PTHR33116">
    <property type="entry name" value="REVERSE TRANSCRIPTASE ZINC-BINDING DOMAIN-CONTAINING PROTEIN-RELATED-RELATED"/>
    <property type="match status" value="1"/>
</dbReference>
<dbReference type="SUPFAM" id="SSF53098">
    <property type="entry name" value="Ribonuclease H-like"/>
    <property type="match status" value="1"/>
</dbReference>
<evidence type="ECO:0000313" key="4">
    <source>
        <dbReference type="Proteomes" id="UP000243459"/>
    </source>
</evidence>
<dbReference type="GO" id="GO:0003676">
    <property type="term" value="F:nucleic acid binding"/>
    <property type="evidence" value="ECO:0007669"/>
    <property type="project" value="InterPro"/>
</dbReference>
<sequence>MENGSERDVVNIRPDGELHGTSFGLGSWQCSAPELESGGVVRSRDSLDWASKSEEEVGRSAKRRREMVVPEQPFTFECRAQFERRMFESFWIKEEGCRKIVEEVWARQGACDVGDIGRKLTGCLEALDGWSKRQIGSVPRRIKKLREQPVDLPFDDTNESVQKQRKQVTIELDRLERHEEELWRQRSRACWLKEGDSNTKFFHNFAKNRGSRNRIQGLHNSNGEWVSDKHELQGLFVDYFEHLFSTEGSDHHHVILDKVHRKVNDQVNQMLLRPFDRAEIEAALKQMPAQKSPGHDGLPALFFKQYWDAIGEDVRVRQEKEEELKQLLGVEVVPFHERYLGLPTMTGKNKKEMFKRLNERLDHHLGKGGGKKGLHWCKWAELCRNKWDGGLGFRVLLLYEAAAGQKINFDKSAVAFGPGVRQEKKEELKQLLGVEVVPFHERYLGLPTMTGKNKKEMFKRLNERLDHHLVGWQSKFLSKVGKMTLIKAVAQAIPTYTMSVFRLSKGIHKSFQSKITSYWWGKGGGNKGLHWCKWAELCRNKWDGGLGFRDLELFNQALLAKTYWRIMHSAHSLVRRLLQAKYLPNQEWLEGRVKKGASLMWRSLVWGKEVLQMGMRWRVGDGTQIRLKVDKWIPQPHTFRVISHNAIPENATVADLILPSRAWNVELIRRLFLVSEANMILSIPLPRNGGVDKLVWHYNKNGRYSVKSGYWVADQARNRREDAASGSSVGNNSLSHQGWKRLWGLNLPNKIKVFLWRACRGFIPCADALFKQHVGVEGRCQGCKGGAESVVHALWDCKRVKKVWKLTFLHDVCTVWRERDFFYLFNHVAQVAHQNELEWFGILSWFIWHDRNKRVYGATVFDAKNLLERASCWWEGFLNAKGMVGCQDGSRQGLNDLREASLIRIWRKPTNGFVKLNVDGALDIHRGIYGTGAVVRDERGSCVGVLATPGTGALSPLTCEALALVNGLHFCVQVGFKYVVIEGDSLAVINALNGSEEDLSMEGGLIDEAKFLMSFFISCSWDFVPRVCNQAAHCVARRALSLPYPTFWWLMVPDWLSTIIDVEASS</sequence>
<feature type="domain" description="RNase H type-1" evidence="1">
    <location>
        <begin position="917"/>
        <end position="1039"/>
    </location>
</feature>
<dbReference type="Gene3D" id="3.30.420.10">
    <property type="entry name" value="Ribonuclease H-like superfamily/Ribonuclease H"/>
    <property type="match status" value="1"/>
</dbReference>
<dbReference type="OMA" id="CKWAELC"/>
<evidence type="ECO:0000259" key="1">
    <source>
        <dbReference type="Pfam" id="PF13456"/>
    </source>
</evidence>
<dbReference type="EMBL" id="CM007386">
    <property type="protein sequence ID" value="ONK66393.1"/>
    <property type="molecule type" value="Genomic_DNA"/>
</dbReference>
<gene>
    <name evidence="3" type="ORF">A4U43_C06F7380</name>
</gene>
<name>A0A5P1EL44_ASPOF</name>
<dbReference type="InterPro" id="IPR044730">
    <property type="entry name" value="RNase_H-like_dom_plant"/>
</dbReference>
<protein>
    <recommendedName>
        <fullName evidence="5">RNase H type-1 domain-containing protein</fullName>
    </recommendedName>
</protein>
<dbReference type="Proteomes" id="UP000243459">
    <property type="component" value="Chromosome 6"/>
</dbReference>
<dbReference type="InterPro" id="IPR036397">
    <property type="entry name" value="RNaseH_sf"/>
</dbReference>
<organism evidence="3 4">
    <name type="scientific">Asparagus officinalis</name>
    <name type="common">Garden asparagus</name>
    <dbReference type="NCBI Taxonomy" id="4686"/>
    <lineage>
        <taxon>Eukaryota</taxon>
        <taxon>Viridiplantae</taxon>
        <taxon>Streptophyta</taxon>
        <taxon>Embryophyta</taxon>
        <taxon>Tracheophyta</taxon>
        <taxon>Spermatophyta</taxon>
        <taxon>Magnoliopsida</taxon>
        <taxon>Liliopsida</taxon>
        <taxon>Asparagales</taxon>
        <taxon>Asparagaceae</taxon>
        <taxon>Asparagoideae</taxon>
        <taxon>Asparagus</taxon>
    </lineage>
</organism>
<dbReference type="Pfam" id="PF13966">
    <property type="entry name" value="zf-RVT"/>
    <property type="match status" value="1"/>
</dbReference>
<feature type="domain" description="Reverse transcriptase zinc-binding" evidence="2">
    <location>
        <begin position="731"/>
        <end position="804"/>
    </location>
</feature>
<accession>A0A5P1EL44</accession>
<dbReference type="InterPro" id="IPR002156">
    <property type="entry name" value="RNaseH_domain"/>
</dbReference>
<evidence type="ECO:0000313" key="3">
    <source>
        <dbReference type="EMBL" id="ONK66393.1"/>
    </source>
</evidence>